<protein>
    <submittedName>
        <fullName evidence="2">Uncharacterized protein</fullName>
    </submittedName>
</protein>
<dbReference type="Proteomes" id="UP000566985">
    <property type="component" value="Unassembled WGS sequence"/>
</dbReference>
<evidence type="ECO:0000313" key="2">
    <source>
        <dbReference type="EMBL" id="NUY99089.1"/>
    </source>
</evidence>
<accession>A0A7Y6TUA6</accession>
<evidence type="ECO:0000313" key="3">
    <source>
        <dbReference type="Proteomes" id="UP000566985"/>
    </source>
</evidence>
<keyword evidence="1" id="KW-1133">Transmembrane helix</keyword>
<feature type="transmembrane region" description="Helical" evidence="1">
    <location>
        <begin position="87"/>
        <end position="106"/>
    </location>
</feature>
<proteinExistence type="predicted"/>
<dbReference type="AlphaFoldDB" id="A0A7Y6TUA6"/>
<evidence type="ECO:0000256" key="1">
    <source>
        <dbReference type="SAM" id="Phobius"/>
    </source>
</evidence>
<organism evidence="2 3">
    <name type="scientific">Pantoea brenneri</name>
    <dbReference type="NCBI Taxonomy" id="472694"/>
    <lineage>
        <taxon>Bacteria</taxon>
        <taxon>Pseudomonadati</taxon>
        <taxon>Pseudomonadota</taxon>
        <taxon>Gammaproteobacteria</taxon>
        <taxon>Enterobacterales</taxon>
        <taxon>Erwiniaceae</taxon>
        <taxon>Pantoea</taxon>
    </lineage>
</organism>
<keyword evidence="1" id="KW-0472">Membrane</keyword>
<dbReference type="GeneID" id="57347834"/>
<gene>
    <name evidence="2" type="ORF">HU668_21865</name>
</gene>
<feature type="transmembrane region" description="Helical" evidence="1">
    <location>
        <begin position="118"/>
        <end position="137"/>
    </location>
</feature>
<name>A0A7Y6TUA6_9GAMM</name>
<dbReference type="RefSeq" id="WP_069729783.1">
    <property type="nucleotide sequence ID" value="NZ_JABWPE010000041.1"/>
</dbReference>
<comment type="caution">
    <text evidence="2">The sequence shown here is derived from an EMBL/GenBank/DDBJ whole genome shotgun (WGS) entry which is preliminary data.</text>
</comment>
<reference evidence="2 3" key="1">
    <citation type="submission" date="2020-05" db="EMBL/GenBank/DDBJ databases">
        <title>Whole Genome Sequences of Enterobacteriales Associated with the International Space Station.</title>
        <authorList>
            <person name="Bharadwaj A."/>
            <person name="Daudu R."/>
            <person name="Singh N."/>
            <person name="Wood J."/>
            <person name="Debieu M."/>
            <person name="Mason C."/>
            <person name="Wang C."/>
            <person name="Venkateswaran K."/>
        </authorList>
    </citation>
    <scope>NUCLEOTIDE SEQUENCE [LARGE SCALE GENOMIC DNA]</scope>
    <source>
        <strain evidence="2 3">IF5SW-B1</strain>
    </source>
</reference>
<sequence length="198" mass="22817">MNKDTKDKIGEIASSYFTFNPKKIRDGFKESAKETVNAPLNAIRKDIEMFKYLSGKHDQNQIELTFEEAYKLHNCNENQKQTNYTRFCWLALFFLMITASCLLLGIKTTIDMKDSALMIFNLGGFLVGSSVFFANYFKFSVKAHCLRTGSFKNKLKTFTYLNGILPNPYEDVRTVVNEKGTNLAVFLETKEEQEDNIY</sequence>
<keyword evidence="1" id="KW-0812">Transmembrane</keyword>
<dbReference type="EMBL" id="JABWPM010000041">
    <property type="protein sequence ID" value="NUY99089.1"/>
    <property type="molecule type" value="Genomic_DNA"/>
</dbReference>